<dbReference type="PROSITE" id="PS50928">
    <property type="entry name" value="ABC_TM1"/>
    <property type="match status" value="1"/>
</dbReference>
<feature type="transmembrane region" description="Helical" evidence="8">
    <location>
        <begin position="34"/>
        <end position="59"/>
    </location>
</feature>
<sequence length="295" mass="31736">MSAPPQDRTRPAATTRTGHSAPRRSRRPVDSVPVWLKAVGVVVAALFVLPTLVVVPMSFTAGGTFRFPPAELSTQWYESFFTDPRWTAAVGNTVQVALTVMVLATVLGTAAAVGLSRMRSRWAGLLRATLMLPLVSPGIVIAVAVYVSYLQWRLVGTFGGYVLVHTAMAIPFVLVSVGASLGGFDNRLLLAAQSLGATPWRAFRTVQLRLIAPGVVSGAVFAFVTSLDEVVVALFLRAPQFETLPVRMFNSVTVEIDPTVAAASSMLVVLVTALILFPQVFRLLRRRRSNGKAMS</sequence>
<keyword evidence="2 8" id="KW-0813">Transport</keyword>
<protein>
    <submittedName>
        <fullName evidence="11">ABC transporter permease</fullName>
    </submittedName>
</protein>
<evidence type="ECO:0000256" key="6">
    <source>
        <dbReference type="ARBA" id="ARBA00022989"/>
    </source>
</evidence>
<evidence type="ECO:0000256" key="3">
    <source>
        <dbReference type="ARBA" id="ARBA00022475"/>
    </source>
</evidence>
<keyword evidence="12" id="KW-1185">Reference proteome</keyword>
<dbReference type="Gene3D" id="1.10.3720.10">
    <property type="entry name" value="MetI-like"/>
    <property type="match status" value="1"/>
</dbReference>
<evidence type="ECO:0000259" key="10">
    <source>
        <dbReference type="PROSITE" id="PS50928"/>
    </source>
</evidence>
<keyword evidence="7 8" id="KW-0472">Membrane</keyword>
<comment type="similarity">
    <text evidence="8">Belongs to the binding-protein-dependent transport system permease family.</text>
</comment>
<evidence type="ECO:0000256" key="5">
    <source>
        <dbReference type="ARBA" id="ARBA00022692"/>
    </source>
</evidence>
<dbReference type="RefSeq" id="WP_349296069.1">
    <property type="nucleotide sequence ID" value="NZ_JBEDNQ010000001.1"/>
</dbReference>
<reference evidence="11 12" key="1">
    <citation type="submission" date="2024-03" db="EMBL/GenBank/DDBJ databases">
        <title>Draft genome sequence of Pseudonocardia nematodicida JCM 31783.</title>
        <authorList>
            <person name="Butdee W."/>
            <person name="Duangmal K."/>
        </authorList>
    </citation>
    <scope>NUCLEOTIDE SEQUENCE [LARGE SCALE GENOMIC DNA]</scope>
    <source>
        <strain evidence="11 12">JCM 31783</strain>
    </source>
</reference>
<accession>A0ABV1K4B9</accession>
<evidence type="ECO:0000256" key="1">
    <source>
        <dbReference type="ARBA" id="ARBA00004429"/>
    </source>
</evidence>
<keyword evidence="4" id="KW-0997">Cell inner membrane</keyword>
<dbReference type="Proteomes" id="UP001494902">
    <property type="component" value="Unassembled WGS sequence"/>
</dbReference>
<dbReference type="CDD" id="cd06261">
    <property type="entry name" value="TM_PBP2"/>
    <property type="match status" value="1"/>
</dbReference>
<comment type="subcellular location">
    <subcellularLocation>
        <location evidence="1">Cell inner membrane</location>
        <topology evidence="1">Multi-pass membrane protein</topology>
    </subcellularLocation>
    <subcellularLocation>
        <location evidence="8">Cell membrane</location>
        <topology evidence="8">Multi-pass membrane protein</topology>
    </subcellularLocation>
</comment>
<evidence type="ECO:0000256" key="4">
    <source>
        <dbReference type="ARBA" id="ARBA00022519"/>
    </source>
</evidence>
<evidence type="ECO:0000256" key="8">
    <source>
        <dbReference type="RuleBase" id="RU363032"/>
    </source>
</evidence>
<feature type="transmembrane region" description="Helical" evidence="8">
    <location>
        <begin position="256"/>
        <end position="277"/>
    </location>
</feature>
<gene>
    <name evidence="11" type="ORF">WIS52_00720</name>
</gene>
<evidence type="ECO:0000256" key="9">
    <source>
        <dbReference type="SAM" id="MobiDB-lite"/>
    </source>
</evidence>
<evidence type="ECO:0000256" key="7">
    <source>
        <dbReference type="ARBA" id="ARBA00023136"/>
    </source>
</evidence>
<comment type="caution">
    <text evidence="11">The sequence shown here is derived from an EMBL/GenBank/DDBJ whole genome shotgun (WGS) entry which is preliminary data.</text>
</comment>
<proteinExistence type="inferred from homology"/>
<evidence type="ECO:0000313" key="12">
    <source>
        <dbReference type="Proteomes" id="UP001494902"/>
    </source>
</evidence>
<dbReference type="PANTHER" id="PTHR43357">
    <property type="entry name" value="INNER MEMBRANE ABC TRANSPORTER PERMEASE PROTEIN YDCV"/>
    <property type="match status" value="1"/>
</dbReference>
<dbReference type="EMBL" id="JBEDNQ010000001">
    <property type="protein sequence ID" value="MEQ3548976.1"/>
    <property type="molecule type" value="Genomic_DNA"/>
</dbReference>
<dbReference type="InterPro" id="IPR035906">
    <property type="entry name" value="MetI-like_sf"/>
</dbReference>
<name>A0ABV1K4B9_9PSEU</name>
<keyword evidence="5 8" id="KW-0812">Transmembrane</keyword>
<dbReference type="SUPFAM" id="SSF161098">
    <property type="entry name" value="MetI-like"/>
    <property type="match status" value="1"/>
</dbReference>
<evidence type="ECO:0000256" key="2">
    <source>
        <dbReference type="ARBA" id="ARBA00022448"/>
    </source>
</evidence>
<feature type="transmembrane region" description="Helical" evidence="8">
    <location>
        <begin position="94"/>
        <end position="116"/>
    </location>
</feature>
<organism evidence="11 12">
    <name type="scientific">Pseudonocardia nematodicida</name>
    <dbReference type="NCBI Taxonomy" id="1206997"/>
    <lineage>
        <taxon>Bacteria</taxon>
        <taxon>Bacillati</taxon>
        <taxon>Actinomycetota</taxon>
        <taxon>Actinomycetes</taxon>
        <taxon>Pseudonocardiales</taxon>
        <taxon>Pseudonocardiaceae</taxon>
        <taxon>Pseudonocardia</taxon>
    </lineage>
</organism>
<feature type="transmembrane region" description="Helical" evidence="8">
    <location>
        <begin position="161"/>
        <end position="184"/>
    </location>
</feature>
<dbReference type="Pfam" id="PF00528">
    <property type="entry name" value="BPD_transp_1"/>
    <property type="match status" value="1"/>
</dbReference>
<dbReference type="PANTHER" id="PTHR43357:SF4">
    <property type="entry name" value="INNER MEMBRANE ABC TRANSPORTER PERMEASE PROTEIN YDCV"/>
    <property type="match status" value="1"/>
</dbReference>
<feature type="region of interest" description="Disordered" evidence="9">
    <location>
        <begin position="1"/>
        <end position="26"/>
    </location>
</feature>
<feature type="transmembrane region" description="Helical" evidence="8">
    <location>
        <begin position="210"/>
        <end position="236"/>
    </location>
</feature>
<feature type="domain" description="ABC transmembrane type-1" evidence="10">
    <location>
        <begin position="90"/>
        <end position="278"/>
    </location>
</feature>
<keyword evidence="6 8" id="KW-1133">Transmembrane helix</keyword>
<dbReference type="InterPro" id="IPR000515">
    <property type="entry name" value="MetI-like"/>
</dbReference>
<feature type="transmembrane region" description="Helical" evidence="8">
    <location>
        <begin position="128"/>
        <end position="149"/>
    </location>
</feature>
<evidence type="ECO:0000313" key="11">
    <source>
        <dbReference type="EMBL" id="MEQ3548976.1"/>
    </source>
</evidence>
<keyword evidence="3" id="KW-1003">Cell membrane</keyword>